<evidence type="ECO:0000256" key="3">
    <source>
        <dbReference type="ARBA" id="ARBA00022679"/>
    </source>
</evidence>
<evidence type="ECO:0000256" key="1">
    <source>
        <dbReference type="ARBA" id="ARBA00007228"/>
    </source>
</evidence>
<dbReference type="NCBIfam" id="NF007752">
    <property type="entry name" value="PRK10433.1"/>
    <property type="match status" value="1"/>
</dbReference>
<dbReference type="NCBIfam" id="TIGR00050">
    <property type="entry name" value="rRNA_methyl_1"/>
    <property type="match status" value="1"/>
</dbReference>
<protein>
    <recommendedName>
        <fullName evidence="5">tRNA (cytidine/uridine-2'-O-)-methyltransferase TrmJ</fullName>
        <ecNumber evidence="5">2.1.1.200</ecNumber>
    </recommendedName>
    <alternativeName>
        <fullName evidence="5">tRNA (cytidine(32)/uridine(32)-2'-O)-methyltransferase</fullName>
    </alternativeName>
    <alternativeName>
        <fullName evidence="5">tRNA Cm32/Um32 methyltransferase</fullName>
    </alternativeName>
</protein>
<dbReference type="Proteomes" id="UP000250123">
    <property type="component" value="Chromosome SHEWBE"/>
</dbReference>
<comment type="subunit">
    <text evidence="5">Homodimer.</text>
</comment>
<dbReference type="InterPro" id="IPR029028">
    <property type="entry name" value="Alpha/beta_knot_MTases"/>
</dbReference>
<dbReference type="GO" id="GO:0005829">
    <property type="term" value="C:cytosol"/>
    <property type="evidence" value="ECO:0007669"/>
    <property type="project" value="TreeGrafter"/>
</dbReference>
<reference evidence="8" key="1">
    <citation type="submission" date="2018-06" db="EMBL/GenBank/DDBJ databases">
        <authorList>
            <person name="Cea G.-C."/>
            <person name="William W."/>
        </authorList>
    </citation>
    <scope>NUCLEOTIDE SEQUENCE [LARGE SCALE GENOMIC DNA]</scope>
    <source>
        <strain evidence="8">DB21MT-2</strain>
    </source>
</reference>
<dbReference type="GO" id="GO:0106339">
    <property type="term" value="F:tRNA (cytidine(32)-2'-O)-methyltransferase activity"/>
    <property type="evidence" value="ECO:0007669"/>
    <property type="project" value="RHEA"/>
</dbReference>
<accession>A0A330M5I1</accession>
<dbReference type="CDD" id="cd18093">
    <property type="entry name" value="SpoU-like_TrmJ"/>
    <property type="match status" value="1"/>
</dbReference>
<dbReference type="Pfam" id="PF00588">
    <property type="entry name" value="SpoU_methylase"/>
    <property type="match status" value="1"/>
</dbReference>
<organism evidence="7 8">
    <name type="scientific">Shewanella benthica</name>
    <dbReference type="NCBI Taxonomy" id="43661"/>
    <lineage>
        <taxon>Bacteria</taxon>
        <taxon>Pseudomonadati</taxon>
        <taxon>Pseudomonadota</taxon>
        <taxon>Gammaproteobacteria</taxon>
        <taxon>Alteromonadales</taxon>
        <taxon>Shewanellaceae</taxon>
        <taxon>Shewanella</taxon>
    </lineage>
</organism>
<dbReference type="PANTHER" id="PTHR42786">
    <property type="entry name" value="TRNA/RRNA METHYLTRANSFERASE"/>
    <property type="match status" value="1"/>
</dbReference>
<dbReference type="InterPro" id="IPR004384">
    <property type="entry name" value="RNA_MeTrfase_TrmJ/LasT"/>
</dbReference>
<keyword evidence="5" id="KW-0819">tRNA processing</keyword>
<comment type="catalytic activity">
    <reaction evidence="5">
        <text>cytidine(32) in tRNA + S-adenosyl-L-methionine = 2'-O-methylcytidine(32) in tRNA + S-adenosyl-L-homocysteine + H(+)</text>
        <dbReference type="Rhea" id="RHEA:42932"/>
        <dbReference type="Rhea" id="RHEA-COMP:10288"/>
        <dbReference type="Rhea" id="RHEA-COMP:10289"/>
        <dbReference type="ChEBI" id="CHEBI:15378"/>
        <dbReference type="ChEBI" id="CHEBI:57856"/>
        <dbReference type="ChEBI" id="CHEBI:59789"/>
        <dbReference type="ChEBI" id="CHEBI:74495"/>
        <dbReference type="ChEBI" id="CHEBI:82748"/>
        <dbReference type="EC" id="2.1.1.200"/>
    </reaction>
</comment>
<comment type="subcellular location">
    <subcellularLocation>
        <location evidence="5">Cytoplasm</location>
    </subcellularLocation>
</comment>
<name>A0A330M5I1_9GAMM</name>
<dbReference type="GO" id="GO:0160206">
    <property type="term" value="F:tRNA (cytidine(32)/uridine(32)-2'-O)-methyltransferase activity"/>
    <property type="evidence" value="ECO:0007669"/>
    <property type="project" value="UniProtKB-EC"/>
</dbReference>
<dbReference type="GO" id="GO:0002128">
    <property type="term" value="P:tRNA nucleoside ribose methylation"/>
    <property type="evidence" value="ECO:0007669"/>
    <property type="project" value="TreeGrafter"/>
</dbReference>
<dbReference type="AlphaFoldDB" id="A0A330M5I1"/>
<proteinExistence type="inferred from homology"/>
<dbReference type="InterPro" id="IPR029026">
    <property type="entry name" value="tRNA_m1G_MTases_N"/>
</dbReference>
<sequence length="229" mass="25521">MSLVFVLVEPSRPANVGAAARAIKTMGFEQLILVNSNLHLDKEAHWLAHGATDILAQTLVVDSVADIRAQYDHLIATTARERGTPRQYLTPDELKDTVLQQLGSVKKIALLFGRESSGLSNSELELCDLFSYVPLINDYPSLNLAQAVMVYSYALSEVNNRLKHKRVDAQEGQLQALKKRTKTLLQQLGTQDDVKLSLWLLDGMSLLGDRDCKMAHQLLNDISRKLNID</sequence>
<dbReference type="PIRSF" id="PIRSF004808">
    <property type="entry name" value="LasT"/>
    <property type="match status" value="1"/>
</dbReference>
<gene>
    <name evidence="7" type="primary">lasT</name>
    <name evidence="5" type="synonym">trmJ</name>
    <name evidence="7" type="ORF">SHEWBE_2701</name>
</gene>
<dbReference type="InterPro" id="IPR001537">
    <property type="entry name" value="SpoU_MeTrfase"/>
</dbReference>
<feature type="domain" description="tRNA/rRNA methyltransferase SpoU type" evidence="6">
    <location>
        <begin position="3"/>
        <end position="153"/>
    </location>
</feature>
<dbReference type="OrthoDB" id="9806346at2"/>
<dbReference type="RefSeq" id="WP_112352788.1">
    <property type="nucleotide sequence ID" value="NZ_LS483452.1"/>
</dbReference>
<dbReference type="GO" id="GO:0003723">
    <property type="term" value="F:RNA binding"/>
    <property type="evidence" value="ECO:0007669"/>
    <property type="project" value="InterPro"/>
</dbReference>
<comment type="similarity">
    <text evidence="1">Belongs to the class IV-like SAM-binding methyltransferase superfamily. RNA methyltransferase TrmH family.</text>
</comment>
<dbReference type="Gene3D" id="3.40.1280.10">
    <property type="match status" value="1"/>
</dbReference>
<dbReference type="EMBL" id="LS483452">
    <property type="protein sequence ID" value="SQH76664.1"/>
    <property type="molecule type" value="Genomic_DNA"/>
</dbReference>
<evidence type="ECO:0000256" key="5">
    <source>
        <dbReference type="RuleBase" id="RU362024"/>
    </source>
</evidence>
<dbReference type="PANTHER" id="PTHR42786:SF1">
    <property type="entry name" value="TRNA (CYTIDINE_URIDINE-2'-O-)-METHYLTRANSFERASE TRMJ"/>
    <property type="match status" value="1"/>
</dbReference>
<evidence type="ECO:0000256" key="4">
    <source>
        <dbReference type="ARBA" id="ARBA00022691"/>
    </source>
</evidence>
<keyword evidence="5" id="KW-0963">Cytoplasm</keyword>
<evidence type="ECO:0000313" key="8">
    <source>
        <dbReference type="Proteomes" id="UP000250123"/>
    </source>
</evidence>
<evidence type="ECO:0000259" key="6">
    <source>
        <dbReference type="Pfam" id="PF00588"/>
    </source>
</evidence>
<dbReference type="SUPFAM" id="SSF75217">
    <property type="entry name" value="alpha/beta knot"/>
    <property type="match status" value="1"/>
</dbReference>
<dbReference type="KEGG" id="sbk:SHEWBE_2701"/>
<evidence type="ECO:0000313" key="7">
    <source>
        <dbReference type="EMBL" id="SQH76664.1"/>
    </source>
</evidence>
<comment type="function">
    <text evidence="5">Catalyzes the formation of 2'O-methylated cytidine (Cm32) or 2'O-methylated uridine (Um32) at position 32 in tRNA.</text>
</comment>
<dbReference type="EC" id="2.1.1.200" evidence="5"/>
<keyword evidence="4 5" id="KW-0949">S-adenosyl-L-methionine</keyword>
<evidence type="ECO:0000256" key="2">
    <source>
        <dbReference type="ARBA" id="ARBA00022603"/>
    </source>
</evidence>
<keyword evidence="2 5" id="KW-0489">Methyltransferase</keyword>
<keyword evidence="3 7" id="KW-0808">Transferase</keyword>
<comment type="catalytic activity">
    <reaction evidence="5">
        <text>uridine(32) in tRNA + S-adenosyl-L-methionine = 2'-O-methyluridine(32) in tRNA + S-adenosyl-L-homocysteine + H(+)</text>
        <dbReference type="Rhea" id="RHEA:42936"/>
        <dbReference type="Rhea" id="RHEA-COMP:10107"/>
        <dbReference type="Rhea" id="RHEA-COMP:10290"/>
        <dbReference type="ChEBI" id="CHEBI:15378"/>
        <dbReference type="ChEBI" id="CHEBI:57856"/>
        <dbReference type="ChEBI" id="CHEBI:59789"/>
        <dbReference type="ChEBI" id="CHEBI:65315"/>
        <dbReference type="ChEBI" id="CHEBI:74478"/>
        <dbReference type="EC" id="2.1.1.200"/>
    </reaction>
</comment>